<dbReference type="Proteomes" id="UP000178099">
    <property type="component" value="Unassembled WGS sequence"/>
</dbReference>
<sequence>MAILEEIKRFKRVPDLGEVGNGILYEMCRKYPYHKSAPEIIAKVWLIGRSYAVSIERSKRRKERKDAGQVSDDFYSDTVAPSFLKRDFDEILNNARNISVLIEDNLILILKIHKEAVDFIAKEITGDNKRSFVSKYLHFHFPALFFIYDSRVSGVMDDTFKEIGGTTKDVKRMRKSLGDYDRAYADFFIKCFCFFRFCKENDVPLNLRQVDSFLIRRANEKIRSRGESGTVTINFKNFCVQQIRHS</sequence>
<name>A0A1G2DBG8_9BACT</name>
<reference evidence="1 2" key="1">
    <citation type="journal article" date="2016" name="Nat. Commun.">
        <title>Thousands of microbial genomes shed light on interconnected biogeochemical processes in an aquifer system.</title>
        <authorList>
            <person name="Anantharaman K."/>
            <person name="Brown C.T."/>
            <person name="Hug L.A."/>
            <person name="Sharon I."/>
            <person name="Castelle C.J."/>
            <person name="Probst A.J."/>
            <person name="Thomas B.C."/>
            <person name="Singh A."/>
            <person name="Wilkins M.J."/>
            <person name="Karaoz U."/>
            <person name="Brodie E.L."/>
            <person name="Williams K.H."/>
            <person name="Hubbard S.S."/>
            <person name="Banfield J.F."/>
        </authorList>
    </citation>
    <scope>NUCLEOTIDE SEQUENCE [LARGE SCALE GENOMIC DNA]</scope>
</reference>
<protein>
    <submittedName>
        <fullName evidence="1">Uncharacterized protein</fullName>
    </submittedName>
</protein>
<gene>
    <name evidence="1" type="ORF">A3D67_01825</name>
</gene>
<accession>A0A1G2DBG8</accession>
<dbReference type="EMBL" id="MHLN01000029">
    <property type="protein sequence ID" value="OGZ10956.1"/>
    <property type="molecule type" value="Genomic_DNA"/>
</dbReference>
<comment type="caution">
    <text evidence="1">The sequence shown here is derived from an EMBL/GenBank/DDBJ whole genome shotgun (WGS) entry which is preliminary data.</text>
</comment>
<evidence type="ECO:0000313" key="2">
    <source>
        <dbReference type="Proteomes" id="UP000178099"/>
    </source>
</evidence>
<proteinExistence type="predicted"/>
<organism evidence="1 2">
    <name type="scientific">Candidatus Lloydbacteria bacterium RIFCSPHIGHO2_02_FULL_51_22</name>
    <dbReference type="NCBI Taxonomy" id="1798663"/>
    <lineage>
        <taxon>Bacteria</taxon>
        <taxon>Candidatus Lloydiibacteriota</taxon>
    </lineage>
</organism>
<evidence type="ECO:0000313" key="1">
    <source>
        <dbReference type="EMBL" id="OGZ10956.1"/>
    </source>
</evidence>
<dbReference type="AlphaFoldDB" id="A0A1G2DBG8"/>